<dbReference type="PANTHER" id="PTHR23026:SF123">
    <property type="entry name" value="NAD(P)H NITROREDUCTASE RV3131-RELATED"/>
    <property type="match status" value="1"/>
</dbReference>
<proteinExistence type="predicted"/>
<dbReference type="NCBIfam" id="TIGR02476">
    <property type="entry name" value="BluB"/>
    <property type="match status" value="1"/>
</dbReference>
<name>A0ABT7AK66_9HYPH</name>
<accession>A0ABT7AK66</accession>
<dbReference type="InterPro" id="IPR012825">
    <property type="entry name" value="BluB"/>
</dbReference>
<comment type="caution">
    <text evidence="2">The sequence shown here is derived from an EMBL/GenBank/DDBJ whole genome shotgun (WGS) entry which is preliminary data.</text>
</comment>
<dbReference type="EMBL" id="JASJEV010000012">
    <property type="protein sequence ID" value="MDJ1159768.1"/>
    <property type="molecule type" value="Genomic_DNA"/>
</dbReference>
<reference evidence="2 3" key="1">
    <citation type="submission" date="2023-05" db="EMBL/GenBank/DDBJ databases">
        <title>Chelatococcus sp. nov., a moderately thermophilic bacterium isolated from hot spring microbial mat.</title>
        <authorList>
            <person name="Hu C.-J."/>
            <person name="Li W.-J."/>
        </authorList>
    </citation>
    <scope>NUCLEOTIDE SEQUENCE [LARGE SCALE GENOMIC DNA]</scope>
    <source>
        <strain evidence="2 3">SYSU G07232</strain>
    </source>
</reference>
<dbReference type="Gene3D" id="3.40.109.10">
    <property type="entry name" value="NADH Oxidase"/>
    <property type="match status" value="1"/>
</dbReference>
<keyword evidence="2" id="KW-0560">Oxidoreductase</keyword>
<dbReference type="InterPro" id="IPR029479">
    <property type="entry name" value="Nitroreductase"/>
</dbReference>
<protein>
    <submittedName>
        <fullName evidence="2">5,6-dimethylbenzimidazole synthase</fullName>
        <ecNumber evidence="2">1.13.11.79</ecNumber>
    </submittedName>
</protein>
<organism evidence="2 3">
    <name type="scientific">Chelatococcus albus</name>
    <dbReference type="NCBI Taxonomy" id="3047466"/>
    <lineage>
        <taxon>Bacteria</taxon>
        <taxon>Pseudomonadati</taxon>
        <taxon>Pseudomonadota</taxon>
        <taxon>Alphaproteobacteria</taxon>
        <taxon>Hyphomicrobiales</taxon>
        <taxon>Chelatococcaceae</taxon>
        <taxon>Chelatococcus</taxon>
    </lineage>
</organism>
<gene>
    <name evidence="2" type="primary">bluB</name>
    <name evidence="2" type="ORF">QNA08_16205</name>
</gene>
<dbReference type="EC" id="1.13.11.79" evidence="2"/>
<dbReference type="PANTHER" id="PTHR23026">
    <property type="entry name" value="NADPH NITROREDUCTASE"/>
    <property type="match status" value="1"/>
</dbReference>
<dbReference type="InterPro" id="IPR000415">
    <property type="entry name" value="Nitroreductase-like"/>
</dbReference>
<dbReference type="GO" id="GO:0102919">
    <property type="term" value="F:5,6-dimethylbenzimidazole synthase activity"/>
    <property type="evidence" value="ECO:0007669"/>
    <property type="project" value="UniProtKB-EC"/>
</dbReference>
<sequence length="222" mass="24354">MTASGQANDGGGAPQFDAAFRALLAELVAWRRDVRRFSGDPVDKGEVRALLDLAILSPSVGNSQPWRFVAVEDAGRRAAIVAEFERCNAEALATYHGERAAAYARLKLEGLREAPVHLAVFCDEAPAAGHGLGRRTMPETLRYSVVMAIHTLWLSARARGLGIGWVSILDPAHVKTALAVPAAWSFIAYLCLGRPVEEHRDPELVRHGWQDRLPLDDVLFRR</sequence>
<dbReference type="RefSeq" id="WP_283741764.1">
    <property type="nucleotide sequence ID" value="NZ_JASJEV010000012.1"/>
</dbReference>
<dbReference type="SUPFAM" id="SSF55469">
    <property type="entry name" value="FMN-dependent nitroreductase-like"/>
    <property type="match status" value="1"/>
</dbReference>
<dbReference type="InterPro" id="IPR050627">
    <property type="entry name" value="Nitroreductase/BluB"/>
</dbReference>
<evidence type="ECO:0000259" key="1">
    <source>
        <dbReference type="Pfam" id="PF00881"/>
    </source>
</evidence>
<evidence type="ECO:0000313" key="2">
    <source>
        <dbReference type="EMBL" id="MDJ1159768.1"/>
    </source>
</evidence>
<dbReference type="Proteomes" id="UP001321492">
    <property type="component" value="Unassembled WGS sequence"/>
</dbReference>
<evidence type="ECO:0000313" key="3">
    <source>
        <dbReference type="Proteomes" id="UP001321492"/>
    </source>
</evidence>
<keyword evidence="3" id="KW-1185">Reference proteome</keyword>
<feature type="domain" description="Nitroreductase" evidence="1">
    <location>
        <begin position="28"/>
        <end position="194"/>
    </location>
</feature>
<dbReference type="Pfam" id="PF00881">
    <property type="entry name" value="Nitroreductase"/>
    <property type="match status" value="1"/>
</dbReference>